<feature type="compositionally biased region" description="Pro residues" evidence="2">
    <location>
        <begin position="419"/>
        <end position="430"/>
    </location>
</feature>
<gene>
    <name evidence="3" type="ORF">PT974_02504</name>
</gene>
<feature type="compositionally biased region" description="Low complexity" evidence="2">
    <location>
        <begin position="215"/>
        <end position="230"/>
    </location>
</feature>
<feature type="region of interest" description="Disordered" evidence="2">
    <location>
        <begin position="215"/>
        <end position="430"/>
    </location>
</feature>
<organism evidence="3 4">
    <name type="scientific">Cladobotryum mycophilum</name>
    <dbReference type="NCBI Taxonomy" id="491253"/>
    <lineage>
        <taxon>Eukaryota</taxon>
        <taxon>Fungi</taxon>
        <taxon>Dikarya</taxon>
        <taxon>Ascomycota</taxon>
        <taxon>Pezizomycotina</taxon>
        <taxon>Sordariomycetes</taxon>
        <taxon>Hypocreomycetidae</taxon>
        <taxon>Hypocreales</taxon>
        <taxon>Hypocreaceae</taxon>
        <taxon>Cladobotryum</taxon>
    </lineage>
</organism>
<feature type="compositionally biased region" description="Low complexity" evidence="2">
    <location>
        <begin position="363"/>
        <end position="372"/>
    </location>
</feature>
<proteinExistence type="predicted"/>
<feature type="compositionally biased region" description="Pro residues" evidence="2">
    <location>
        <begin position="278"/>
        <end position="288"/>
    </location>
</feature>
<dbReference type="Proteomes" id="UP001338125">
    <property type="component" value="Unassembled WGS sequence"/>
</dbReference>
<comment type="caution">
    <text evidence="3">The sequence shown here is derived from an EMBL/GenBank/DDBJ whole genome shotgun (WGS) entry which is preliminary data.</text>
</comment>
<reference evidence="3 4" key="1">
    <citation type="submission" date="2024-01" db="EMBL/GenBank/DDBJ databases">
        <title>Complete genome of Cladobotryum mycophilum ATHUM6906.</title>
        <authorList>
            <person name="Christinaki A.C."/>
            <person name="Myridakis A.I."/>
            <person name="Kouvelis V.N."/>
        </authorList>
    </citation>
    <scope>NUCLEOTIDE SEQUENCE [LARGE SCALE GENOMIC DNA]</scope>
    <source>
        <strain evidence="3 4">ATHUM6906</strain>
    </source>
</reference>
<evidence type="ECO:0000256" key="1">
    <source>
        <dbReference type="SAM" id="Coils"/>
    </source>
</evidence>
<evidence type="ECO:0000313" key="4">
    <source>
        <dbReference type="Proteomes" id="UP001338125"/>
    </source>
</evidence>
<name>A0ABR0SYA0_9HYPO</name>
<keyword evidence="4" id="KW-1185">Reference proteome</keyword>
<sequence>MLSVDFSTPLAGPARSARIKQMSNNHPAFEKSRMTQEILVKIQHSLRRMPGVSASESNEIIAQLQEVGQIISQETSQLVDALMNLNLDQEDTDRSIARMAIEANLAKATNEDQLQAIKDLRDEVKAEKSKAEQAESEMKKMMEDLEDLTVDFKKLKNNAEKQQSGDASSSDEDEDIVKSLESTIQNLEEQVNKHRTLWVMRRSNPEVVARAIENAAESAQDSNNNNNSYNKSMMPMKPASGMMPIKNEEGASDDTAPPRILGDIPPPARAASAFQPMHRPPTTGPPPKFGQLQTGPPRPPSTMPHDRRVSGGWNSDRSDRGGGGRSGSFGGNAQPPSYAQSSFRAPSRKGFQNSNSRYRNDYQQHQQHQQQQSNFAMPENPPHRPNSSFGYGRDYYPNTPTAQGRGRYGRSQDIGGGQNPPPPPWTTPPAPLGRSGYVGPTILITERMAATWHEQIMDFYAVIRTFVERHANNPDNVRNVKTNAPALWPILLATYHPLSESEATSYLEYHLRNENSKSCLVTRVVIDFIVNRVWVPGAWSGADPDSTYALMELEQDFERTQGQPSVLRQPLLDRQSTIIDTIIKTSSHTPFIKHKIEETTSALLSNLQPFLNKFSAPNPADTYRDMEAVVDNAWELSCRILTSRLTFDFRFPEIGSRFSSQSMLPIWPPMDPLELQAKHWRVALVTTPVVTCRNDTGSNISAHSVSLADVFCMQ</sequence>
<accession>A0ABR0SYA0</accession>
<feature type="coiled-coil region" evidence="1">
    <location>
        <begin position="103"/>
        <end position="197"/>
    </location>
</feature>
<feature type="compositionally biased region" description="Polar residues" evidence="2">
    <location>
        <begin position="334"/>
        <end position="357"/>
    </location>
</feature>
<dbReference type="EMBL" id="JAVFKD010000002">
    <property type="protein sequence ID" value="KAK5997151.1"/>
    <property type="molecule type" value="Genomic_DNA"/>
</dbReference>
<protein>
    <submittedName>
        <fullName evidence="3">Uncharacterized protein</fullName>
    </submittedName>
</protein>
<keyword evidence="1" id="KW-0175">Coiled coil</keyword>
<evidence type="ECO:0000256" key="2">
    <source>
        <dbReference type="SAM" id="MobiDB-lite"/>
    </source>
</evidence>
<evidence type="ECO:0000313" key="3">
    <source>
        <dbReference type="EMBL" id="KAK5997151.1"/>
    </source>
</evidence>